<gene>
    <name evidence="2" type="ORF">HNY73_017607</name>
</gene>
<protein>
    <submittedName>
        <fullName evidence="2">Uncharacterized protein</fullName>
    </submittedName>
</protein>
<keyword evidence="3" id="KW-1185">Reference proteome</keyword>
<accession>A0A8T0EBL7</accession>
<keyword evidence="1" id="KW-1133">Transmembrane helix</keyword>
<comment type="caution">
    <text evidence="2">The sequence shown here is derived from an EMBL/GenBank/DDBJ whole genome shotgun (WGS) entry which is preliminary data.</text>
</comment>
<name>A0A8T0EBL7_ARGBR</name>
<feature type="transmembrane region" description="Helical" evidence="1">
    <location>
        <begin position="108"/>
        <end position="129"/>
    </location>
</feature>
<evidence type="ECO:0000256" key="1">
    <source>
        <dbReference type="SAM" id="Phobius"/>
    </source>
</evidence>
<reference evidence="2" key="2">
    <citation type="submission" date="2020-06" db="EMBL/GenBank/DDBJ databases">
        <authorList>
            <person name="Sheffer M."/>
        </authorList>
    </citation>
    <scope>NUCLEOTIDE SEQUENCE</scope>
</reference>
<evidence type="ECO:0000313" key="3">
    <source>
        <dbReference type="Proteomes" id="UP000807504"/>
    </source>
</evidence>
<dbReference type="EMBL" id="JABXBU010002228">
    <property type="protein sequence ID" value="KAF8770033.1"/>
    <property type="molecule type" value="Genomic_DNA"/>
</dbReference>
<sequence>MSIIEALHILNLFPQNPVQHPYPPTPHENKLTLSSHIFSGNPIWLTQALHPIHTQSLHILKLIHRTHFQNPHPQISHEKKLIYRVLIYQEGKYNLQERNKQLAVKSHYIAVTFSNSVVTYITPLFAIAWDTNVLA</sequence>
<organism evidence="2 3">
    <name type="scientific">Argiope bruennichi</name>
    <name type="common">Wasp spider</name>
    <name type="synonym">Aranea bruennichi</name>
    <dbReference type="NCBI Taxonomy" id="94029"/>
    <lineage>
        <taxon>Eukaryota</taxon>
        <taxon>Metazoa</taxon>
        <taxon>Ecdysozoa</taxon>
        <taxon>Arthropoda</taxon>
        <taxon>Chelicerata</taxon>
        <taxon>Arachnida</taxon>
        <taxon>Araneae</taxon>
        <taxon>Araneomorphae</taxon>
        <taxon>Entelegynae</taxon>
        <taxon>Araneoidea</taxon>
        <taxon>Araneidae</taxon>
        <taxon>Argiope</taxon>
    </lineage>
</organism>
<reference evidence="2" key="1">
    <citation type="journal article" date="2020" name="bioRxiv">
        <title>Chromosome-level reference genome of the European wasp spider Argiope bruennichi: a resource for studies on range expansion and evolutionary adaptation.</title>
        <authorList>
            <person name="Sheffer M.M."/>
            <person name="Hoppe A."/>
            <person name="Krehenwinkel H."/>
            <person name="Uhl G."/>
            <person name="Kuss A.W."/>
            <person name="Jensen L."/>
            <person name="Jensen C."/>
            <person name="Gillespie R.G."/>
            <person name="Hoff K.J."/>
            <person name="Prost S."/>
        </authorList>
    </citation>
    <scope>NUCLEOTIDE SEQUENCE</scope>
</reference>
<proteinExistence type="predicted"/>
<dbReference type="Proteomes" id="UP000807504">
    <property type="component" value="Unassembled WGS sequence"/>
</dbReference>
<keyword evidence="1" id="KW-0812">Transmembrane</keyword>
<keyword evidence="1" id="KW-0472">Membrane</keyword>
<dbReference type="AlphaFoldDB" id="A0A8T0EBL7"/>
<evidence type="ECO:0000313" key="2">
    <source>
        <dbReference type="EMBL" id="KAF8770033.1"/>
    </source>
</evidence>